<keyword evidence="5" id="KW-0552">Olfaction</keyword>
<feature type="transmembrane region" description="Helical" evidence="11">
    <location>
        <begin position="474"/>
        <end position="495"/>
    </location>
</feature>
<protein>
    <submittedName>
        <fullName evidence="14">Uncharacterized protein</fullName>
    </submittedName>
</protein>
<keyword evidence="10" id="KW-0807">Transducer</keyword>
<feature type="transmembrane region" description="Helical" evidence="11">
    <location>
        <begin position="536"/>
        <end position="559"/>
    </location>
</feature>
<dbReference type="PANTHER" id="PTHR26452">
    <property type="entry name" value="OLFACTORY RECEPTOR"/>
    <property type="match status" value="1"/>
</dbReference>
<proteinExistence type="predicted"/>
<dbReference type="InterPro" id="IPR017452">
    <property type="entry name" value="GPCR_Rhodpsn_7TM"/>
</dbReference>
<dbReference type="Proteomes" id="UP001176940">
    <property type="component" value="Unassembled WGS sequence"/>
</dbReference>
<dbReference type="SUPFAM" id="SSF81321">
    <property type="entry name" value="Family A G protein-coupled receptor-like"/>
    <property type="match status" value="2"/>
</dbReference>
<keyword evidence="9" id="KW-0675">Receptor</keyword>
<feature type="transmembrane region" description="Helical" evidence="11">
    <location>
        <begin position="95"/>
        <end position="116"/>
    </location>
</feature>
<dbReference type="InterPro" id="IPR000725">
    <property type="entry name" value="Olfact_rcpt"/>
</dbReference>
<keyword evidence="7" id="KW-0297">G-protein coupled receptor</keyword>
<feature type="domain" description="G-protein coupled receptors family 1 profile" evidence="13">
    <location>
        <begin position="447"/>
        <end position="621"/>
    </location>
</feature>
<accession>A0ABN9LKN1</accession>
<dbReference type="PROSITE" id="PS50262">
    <property type="entry name" value="G_PROTEIN_RECEP_F1_2"/>
    <property type="match status" value="2"/>
</dbReference>
<dbReference type="Pfam" id="PF13853">
    <property type="entry name" value="7tm_4"/>
    <property type="match status" value="2"/>
</dbReference>
<dbReference type="Pfam" id="PF00385">
    <property type="entry name" value="Chromo"/>
    <property type="match status" value="1"/>
</dbReference>
<dbReference type="CDD" id="cd00024">
    <property type="entry name" value="CD_CSD"/>
    <property type="match status" value="1"/>
</dbReference>
<dbReference type="Gene3D" id="1.20.1070.10">
    <property type="entry name" value="Rhodopsin 7-helix transmembrane proteins"/>
    <property type="match status" value="2"/>
</dbReference>
<dbReference type="InterPro" id="IPR050516">
    <property type="entry name" value="Olfactory_GPCR"/>
</dbReference>
<dbReference type="SUPFAM" id="SSF54160">
    <property type="entry name" value="Chromo domain-like"/>
    <property type="match status" value="1"/>
</dbReference>
<evidence type="ECO:0000256" key="10">
    <source>
        <dbReference type="ARBA" id="ARBA00023224"/>
    </source>
</evidence>
<evidence type="ECO:0000256" key="6">
    <source>
        <dbReference type="ARBA" id="ARBA00022989"/>
    </source>
</evidence>
<dbReference type="InterPro" id="IPR000953">
    <property type="entry name" value="Chromo/chromo_shadow_dom"/>
</dbReference>
<evidence type="ECO:0000256" key="7">
    <source>
        <dbReference type="ARBA" id="ARBA00023040"/>
    </source>
</evidence>
<evidence type="ECO:0000256" key="8">
    <source>
        <dbReference type="ARBA" id="ARBA00023136"/>
    </source>
</evidence>
<dbReference type="InterPro" id="IPR023780">
    <property type="entry name" value="Chromo_domain"/>
</dbReference>
<keyword evidence="5" id="KW-0716">Sensory transduction</keyword>
<comment type="subcellular location">
    <subcellularLocation>
        <location evidence="2">Cell membrane</location>
        <topology evidence="2">Multi-pass membrane protein</topology>
    </subcellularLocation>
    <subcellularLocation>
        <location evidence="1">Nucleus</location>
    </subcellularLocation>
</comment>
<evidence type="ECO:0000259" key="12">
    <source>
        <dbReference type="PROSITE" id="PS50013"/>
    </source>
</evidence>
<reference evidence="14" key="1">
    <citation type="submission" date="2023-07" db="EMBL/GenBank/DDBJ databases">
        <authorList>
            <person name="Stuckert A."/>
        </authorList>
    </citation>
    <scope>NUCLEOTIDE SEQUENCE</scope>
</reference>
<evidence type="ECO:0000256" key="2">
    <source>
        <dbReference type="ARBA" id="ARBA00004651"/>
    </source>
</evidence>
<feature type="transmembrane region" description="Helical" evidence="11">
    <location>
        <begin position="157"/>
        <end position="180"/>
    </location>
</feature>
<evidence type="ECO:0000313" key="15">
    <source>
        <dbReference type="Proteomes" id="UP001176940"/>
    </source>
</evidence>
<evidence type="ECO:0000313" key="14">
    <source>
        <dbReference type="EMBL" id="CAJ0940924.1"/>
    </source>
</evidence>
<evidence type="ECO:0000256" key="1">
    <source>
        <dbReference type="ARBA" id="ARBA00004123"/>
    </source>
</evidence>
<dbReference type="EMBL" id="CAUEEQ010018527">
    <property type="protein sequence ID" value="CAJ0940924.1"/>
    <property type="molecule type" value="Genomic_DNA"/>
</dbReference>
<feature type="domain" description="Chromo" evidence="12">
    <location>
        <begin position="381"/>
        <end position="431"/>
    </location>
</feature>
<evidence type="ECO:0000256" key="9">
    <source>
        <dbReference type="ARBA" id="ARBA00023170"/>
    </source>
</evidence>
<feature type="transmembrane region" description="Helical" evidence="11">
    <location>
        <begin position="192"/>
        <end position="215"/>
    </location>
</feature>
<keyword evidence="15" id="KW-1185">Reference proteome</keyword>
<evidence type="ECO:0000256" key="3">
    <source>
        <dbReference type="ARBA" id="ARBA00022475"/>
    </source>
</evidence>
<dbReference type="InterPro" id="IPR016197">
    <property type="entry name" value="Chromo-like_dom_sf"/>
</dbReference>
<dbReference type="PROSITE" id="PS50013">
    <property type="entry name" value="CHROMO_2"/>
    <property type="match status" value="1"/>
</dbReference>
<keyword evidence="4 11" id="KW-0812">Transmembrane</keyword>
<feature type="domain" description="G-protein coupled receptors family 1 profile" evidence="13">
    <location>
        <begin position="68"/>
        <end position="242"/>
    </location>
</feature>
<keyword evidence="3" id="KW-1003">Cell membrane</keyword>
<sequence length="650" mass="73515">MACAAHDAFATPDPLKRNFLGRVGFRETRLSQKSSRVKSADYGEKSGIDRNTKPNANSMVVANAEEIVLLIMAYDRYVAICLPLHYHRILSQKNCTLITIGIWGVAILQSLLYISAVLNMSSCHSNIIPQFFCDPKSLTMTICTTTQLFFAVTGMEILAFVFAPLIGTFISYFKIFSIIFKMKSEERRRKAFSTCSSHIAVITIYYGTCLIGFLIPPYSDILDLAFNVVYTTVIPMINPIIYSLQNSKVEPSDLPGVDSVVDRLQQIWAHVVDNLVLSQEEAQRFVNRRRCVGSRLRVGDLVWLSSRHVPMKVSSPKFKPRFIGPYRISEIINPVSFRLALPASFAIHNVFHRSLLRKYVEPVVPSVDPPAPVLVDGELEYVVEKILDSRFSRRKLQYLVKCKGYGQEDNSWVSAYDVHATDLVRTFHRAHPDRPGGSVVGAAEEILLFIMAYDRYVAICLPLHYQQILSQKNCLLITIGIWAVAFLHSLLYISAVLNMSSCHSNVISQFFCDPKSLTMTSCTTAQLFFGVTGMEILVFAFVPLMGTFISYFKIFFIIFKMKSEESRRKAFSTCSSHIAIITIYYGTCLIGYLIPPYSDILELAFNVVYTTIIPMINPIIYSLQNSKVKTALLSFIKKMFFLKCVNNSKW</sequence>
<name>A0ABN9LKN1_9NEOB</name>
<dbReference type="InterPro" id="IPR056924">
    <property type="entry name" value="SH3_Tf2-1"/>
</dbReference>
<evidence type="ECO:0000256" key="5">
    <source>
        <dbReference type="ARBA" id="ARBA00022725"/>
    </source>
</evidence>
<comment type="caution">
    <text evidence="14">The sequence shown here is derived from an EMBL/GenBank/DDBJ whole genome shotgun (WGS) entry which is preliminary data.</text>
</comment>
<dbReference type="Gene3D" id="2.40.50.40">
    <property type="match status" value="1"/>
</dbReference>
<feature type="transmembrane region" description="Helical" evidence="11">
    <location>
        <begin position="571"/>
        <end position="594"/>
    </location>
</feature>
<dbReference type="Pfam" id="PF24626">
    <property type="entry name" value="SH3_Tf2-1"/>
    <property type="match status" value="1"/>
</dbReference>
<evidence type="ECO:0000256" key="11">
    <source>
        <dbReference type="SAM" id="Phobius"/>
    </source>
</evidence>
<keyword evidence="8 11" id="KW-0472">Membrane</keyword>
<dbReference type="SMART" id="SM00298">
    <property type="entry name" value="CHROMO"/>
    <property type="match status" value="1"/>
</dbReference>
<dbReference type="PRINTS" id="PR00245">
    <property type="entry name" value="OLFACTORYR"/>
</dbReference>
<evidence type="ECO:0000259" key="13">
    <source>
        <dbReference type="PROSITE" id="PS50262"/>
    </source>
</evidence>
<organism evidence="14 15">
    <name type="scientific">Ranitomeya imitator</name>
    <name type="common">mimic poison frog</name>
    <dbReference type="NCBI Taxonomy" id="111125"/>
    <lineage>
        <taxon>Eukaryota</taxon>
        <taxon>Metazoa</taxon>
        <taxon>Chordata</taxon>
        <taxon>Craniata</taxon>
        <taxon>Vertebrata</taxon>
        <taxon>Euteleostomi</taxon>
        <taxon>Amphibia</taxon>
        <taxon>Batrachia</taxon>
        <taxon>Anura</taxon>
        <taxon>Neobatrachia</taxon>
        <taxon>Hyloidea</taxon>
        <taxon>Dendrobatidae</taxon>
        <taxon>Dendrobatinae</taxon>
        <taxon>Ranitomeya</taxon>
    </lineage>
</organism>
<feature type="transmembrane region" description="Helical" evidence="11">
    <location>
        <begin position="221"/>
        <end position="242"/>
    </location>
</feature>
<evidence type="ECO:0000256" key="4">
    <source>
        <dbReference type="ARBA" id="ARBA00022692"/>
    </source>
</evidence>
<feature type="transmembrane region" description="Helical" evidence="11">
    <location>
        <begin position="600"/>
        <end position="620"/>
    </location>
</feature>
<keyword evidence="6 11" id="KW-1133">Transmembrane helix</keyword>
<gene>
    <name evidence="14" type="ORF">RIMI_LOCUS9075727</name>
</gene>